<dbReference type="Ensembl" id="ENSMSIT00000030271.1">
    <property type="protein sequence ID" value="ENSMSIP00000023993.1"/>
    <property type="gene ID" value="ENSMSIG00000020313.1"/>
</dbReference>
<sequence>MLYRSPYSPSISIFPLFSPHSHGSLLRKFIHFLPLIPCPEWSLCSLPDAVGTVTTHDTQFSPMVHCFATWKKLFRTAHFEPAYTYNVYAYLHQGMITSQRSQC</sequence>
<evidence type="ECO:0000313" key="2">
    <source>
        <dbReference type="Proteomes" id="UP000694415"/>
    </source>
</evidence>
<name>A0A8C6HLS0_MUSSI</name>
<proteinExistence type="predicted"/>
<organism evidence="1 2">
    <name type="scientific">Mus spicilegus</name>
    <name type="common">Mound-building mouse</name>
    <dbReference type="NCBI Taxonomy" id="10103"/>
    <lineage>
        <taxon>Eukaryota</taxon>
        <taxon>Metazoa</taxon>
        <taxon>Chordata</taxon>
        <taxon>Craniata</taxon>
        <taxon>Vertebrata</taxon>
        <taxon>Euteleostomi</taxon>
        <taxon>Mammalia</taxon>
        <taxon>Eutheria</taxon>
        <taxon>Euarchontoglires</taxon>
        <taxon>Glires</taxon>
        <taxon>Rodentia</taxon>
        <taxon>Myomorpha</taxon>
        <taxon>Muroidea</taxon>
        <taxon>Muridae</taxon>
        <taxon>Murinae</taxon>
        <taxon>Mus</taxon>
        <taxon>Mus</taxon>
    </lineage>
</organism>
<keyword evidence="2" id="KW-1185">Reference proteome</keyword>
<protein>
    <submittedName>
        <fullName evidence="1">Uncharacterized protein</fullName>
    </submittedName>
</protein>
<evidence type="ECO:0000313" key="1">
    <source>
        <dbReference type="Ensembl" id="ENSMSIP00000023993.1"/>
    </source>
</evidence>
<dbReference type="Proteomes" id="UP000694415">
    <property type="component" value="Unplaced"/>
</dbReference>
<accession>A0A8C6HLS0</accession>
<dbReference type="AlphaFoldDB" id="A0A8C6HLS0"/>
<reference evidence="1" key="2">
    <citation type="submission" date="2025-09" db="UniProtKB">
        <authorList>
            <consortium name="Ensembl"/>
        </authorList>
    </citation>
    <scope>IDENTIFICATION</scope>
</reference>
<reference evidence="1" key="1">
    <citation type="submission" date="2025-08" db="UniProtKB">
        <authorList>
            <consortium name="Ensembl"/>
        </authorList>
    </citation>
    <scope>IDENTIFICATION</scope>
</reference>
<dbReference type="GeneTree" id="ENSGT01140000286652"/>